<dbReference type="PANTHER" id="PTHR48106:SF8">
    <property type="entry name" value="OS02G0805600 PROTEIN"/>
    <property type="match status" value="1"/>
</dbReference>
<organism evidence="4 5">
    <name type="scientific">Pseudidiomarina salinarum</name>
    <dbReference type="NCBI Taxonomy" id="435908"/>
    <lineage>
        <taxon>Bacteria</taxon>
        <taxon>Pseudomonadati</taxon>
        <taxon>Pseudomonadota</taxon>
        <taxon>Gammaproteobacteria</taxon>
        <taxon>Alteromonadales</taxon>
        <taxon>Idiomarinaceae</taxon>
        <taxon>Pseudidiomarina</taxon>
    </lineage>
</organism>
<evidence type="ECO:0000256" key="2">
    <source>
        <dbReference type="ARBA" id="ARBA00023002"/>
    </source>
</evidence>
<dbReference type="InterPro" id="IPR014189">
    <property type="entry name" value="Quinone_OxRdtase_PIG3"/>
</dbReference>
<proteinExistence type="predicted"/>
<dbReference type="GO" id="GO:0016651">
    <property type="term" value="F:oxidoreductase activity, acting on NAD(P)H"/>
    <property type="evidence" value="ECO:0007669"/>
    <property type="project" value="TreeGrafter"/>
</dbReference>
<name>A0A094IVK7_9GAMM</name>
<keyword evidence="5" id="KW-1185">Reference proteome</keyword>
<dbReference type="InterPro" id="IPR020843">
    <property type="entry name" value="ER"/>
</dbReference>
<evidence type="ECO:0000313" key="4">
    <source>
        <dbReference type="EMBL" id="KFZ31720.1"/>
    </source>
</evidence>
<dbReference type="InterPro" id="IPR013154">
    <property type="entry name" value="ADH-like_N"/>
</dbReference>
<dbReference type="SMART" id="SM00829">
    <property type="entry name" value="PKS_ER"/>
    <property type="match status" value="1"/>
</dbReference>
<dbReference type="STRING" id="435908.IDSA_03245"/>
<dbReference type="InterPro" id="IPR013149">
    <property type="entry name" value="ADH-like_C"/>
</dbReference>
<dbReference type="CDD" id="cd05276">
    <property type="entry name" value="p53_inducible_oxidoreductase"/>
    <property type="match status" value="1"/>
</dbReference>
<dbReference type="SUPFAM" id="SSF51735">
    <property type="entry name" value="NAD(P)-binding Rossmann-fold domains"/>
    <property type="match status" value="1"/>
</dbReference>
<dbReference type="eggNOG" id="COG0604">
    <property type="taxonomic scope" value="Bacteria"/>
</dbReference>
<feature type="domain" description="Enoyl reductase (ER)" evidence="3">
    <location>
        <begin position="6"/>
        <end position="316"/>
    </location>
</feature>
<evidence type="ECO:0000259" key="3">
    <source>
        <dbReference type="SMART" id="SM00829"/>
    </source>
</evidence>
<dbReference type="NCBIfam" id="TIGR02824">
    <property type="entry name" value="quinone_pig3"/>
    <property type="match status" value="1"/>
</dbReference>
<keyword evidence="1" id="KW-0521">NADP</keyword>
<sequence length="323" mass="34325">MYGIFAVNGKPQRQTIELDSPGAHDVIIEVAFAGMNRADLVQLGGHYPPPPGASEVLGLEVSGRVTATGSAVSRIKVDDEVCALLSGGGYASHVLVPEGQVNPLPDGMTLSDAAGICEVFATAWFNLYMLAKLATAERLLLHAGASSVGQAALQLAAITGNPVFVTAGSDSKLELCKQLGAAAGWNRHQGSFVDAVRDWGGADVILDPVGGEYIGWDQQVLRDDGRLILIGLMGGREAQLDLGRMLMKRQRIQGSTLRSQSVAAKSEIMAQLRQHLWPHFASGRLTATIDKVMSIDEIESGFELMRKNATQGKIILEIQAAEA</sequence>
<dbReference type="PANTHER" id="PTHR48106">
    <property type="entry name" value="QUINONE OXIDOREDUCTASE PIG3-RELATED"/>
    <property type="match status" value="1"/>
</dbReference>
<dbReference type="InterPro" id="IPR036291">
    <property type="entry name" value="NAD(P)-bd_dom_sf"/>
</dbReference>
<dbReference type="Proteomes" id="UP000054363">
    <property type="component" value="Unassembled WGS sequence"/>
</dbReference>
<dbReference type="OrthoDB" id="9780520at2"/>
<dbReference type="RefSeq" id="WP_034774126.1">
    <property type="nucleotide sequence ID" value="NZ_JPER01000001.1"/>
</dbReference>
<accession>A0A094IVK7</accession>
<dbReference type="Pfam" id="PF00107">
    <property type="entry name" value="ADH_zinc_N"/>
    <property type="match status" value="1"/>
</dbReference>
<dbReference type="SUPFAM" id="SSF50129">
    <property type="entry name" value="GroES-like"/>
    <property type="match status" value="1"/>
</dbReference>
<evidence type="ECO:0000256" key="1">
    <source>
        <dbReference type="ARBA" id="ARBA00022857"/>
    </source>
</evidence>
<dbReference type="EMBL" id="JPER01000001">
    <property type="protein sequence ID" value="KFZ31720.1"/>
    <property type="molecule type" value="Genomic_DNA"/>
</dbReference>
<dbReference type="Gene3D" id="3.40.50.720">
    <property type="entry name" value="NAD(P)-binding Rossmann-like Domain"/>
    <property type="match status" value="1"/>
</dbReference>
<keyword evidence="2" id="KW-0560">Oxidoreductase</keyword>
<dbReference type="InterPro" id="IPR011032">
    <property type="entry name" value="GroES-like_sf"/>
</dbReference>
<dbReference type="GO" id="GO:0070402">
    <property type="term" value="F:NADPH binding"/>
    <property type="evidence" value="ECO:0007669"/>
    <property type="project" value="TreeGrafter"/>
</dbReference>
<protein>
    <submittedName>
        <fullName evidence="4">NAD(P)H-quinone oxidoreductase</fullName>
    </submittedName>
</protein>
<evidence type="ECO:0000313" key="5">
    <source>
        <dbReference type="Proteomes" id="UP000054363"/>
    </source>
</evidence>
<gene>
    <name evidence="4" type="ORF">IDSA_03245</name>
</gene>
<reference evidence="4 5" key="1">
    <citation type="submission" date="2014-06" db="EMBL/GenBank/DDBJ databases">
        <title>The draft genome sequence of Idiomarina salinarum ISL-52.</title>
        <authorList>
            <person name="Du J."/>
            <person name="Shao Z."/>
        </authorList>
    </citation>
    <scope>NUCLEOTIDE SEQUENCE [LARGE SCALE GENOMIC DNA]</scope>
    <source>
        <strain evidence="4 5">ISL-52</strain>
    </source>
</reference>
<dbReference type="AlphaFoldDB" id="A0A094IVK7"/>
<dbReference type="Gene3D" id="3.90.180.10">
    <property type="entry name" value="Medium-chain alcohol dehydrogenases, catalytic domain"/>
    <property type="match status" value="1"/>
</dbReference>
<comment type="caution">
    <text evidence="4">The sequence shown here is derived from an EMBL/GenBank/DDBJ whole genome shotgun (WGS) entry which is preliminary data.</text>
</comment>
<dbReference type="Pfam" id="PF08240">
    <property type="entry name" value="ADH_N"/>
    <property type="match status" value="1"/>
</dbReference>